<proteinExistence type="predicted"/>
<dbReference type="EMBL" id="BDEQ01000001">
    <property type="protein sequence ID" value="GAT95280.1"/>
    <property type="molecule type" value="Genomic_DNA"/>
</dbReference>
<dbReference type="VEuPathDB" id="AmoebaDB:KM1_265400"/>
<accession>A0A175JNG7</accession>
<comment type="caution">
    <text evidence="1">The sequence shown here is derived from an EMBL/GenBank/DDBJ whole genome shotgun (WGS) entry which is preliminary data.</text>
</comment>
<name>A0A175JNG7_ENTHI</name>
<sequence length="228" mass="26705">MQMNNLINYNSSPLKTMKKVKVDLKSFEVGECSMLLSLLGEEENKNTFASNIPPEQNNEKKYSASDKRKDIADINRRYTFRLKALNVALNTTFREWKDLESRGFDTKEVQSRWSILNEEYRISKRRASLEIYELVQPLYRKAYGNDGVHDLHGQGIKSGSLVFIVSTILDNEKNFIDPKNKNIVFDIGDENDGEWHMQAVCAITVWLKERNYNFWMNETKRFVFVKIN</sequence>
<dbReference type="VEuPathDB" id="AmoebaDB:EHI8A_189940"/>
<dbReference type="Proteomes" id="UP000078387">
    <property type="component" value="Unassembled WGS sequence"/>
</dbReference>
<dbReference type="eggNOG" id="ENOG502RC6A">
    <property type="taxonomic scope" value="Eukaryota"/>
</dbReference>
<organism evidence="1 2">
    <name type="scientific">Entamoeba histolytica</name>
    <dbReference type="NCBI Taxonomy" id="5759"/>
    <lineage>
        <taxon>Eukaryota</taxon>
        <taxon>Amoebozoa</taxon>
        <taxon>Evosea</taxon>
        <taxon>Archamoebae</taxon>
        <taxon>Mastigamoebida</taxon>
        <taxon>Entamoebidae</taxon>
        <taxon>Entamoeba</taxon>
    </lineage>
</organism>
<reference evidence="1 2" key="1">
    <citation type="submission" date="2016-05" db="EMBL/GenBank/DDBJ databases">
        <title>First whole genome sequencing of Entamoeba histolytica HM1:IMSS-clone-6.</title>
        <authorList>
            <person name="Mukherjee Avik.K."/>
            <person name="Izumyama S."/>
            <person name="Nakada-Tsukui K."/>
            <person name="Nozaki T."/>
        </authorList>
    </citation>
    <scope>NUCLEOTIDE SEQUENCE [LARGE SCALE GENOMIC DNA]</scope>
    <source>
        <strain evidence="1 2">HM1:IMSS clone 6</strain>
    </source>
</reference>
<dbReference type="VEuPathDB" id="AmoebaDB:EHI5A_215950"/>
<dbReference type="VEuPathDB" id="AmoebaDB:EHI_165250"/>
<evidence type="ECO:0000313" key="2">
    <source>
        <dbReference type="Proteomes" id="UP000078387"/>
    </source>
</evidence>
<dbReference type="VEuPathDB" id="AmoebaDB:EHI7A_164440"/>
<dbReference type="AlphaFoldDB" id="A0A175JNG7"/>
<protein>
    <submittedName>
        <fullName evidence="1">Uncharacterized protein</fullName>
    </submittedName>
</protein>
<gene>
    <name evidence="1" type="ORF">CL6EHI_165250</name>
</gene>
<evidence type="ECO:0000313" key="1">
    <source>
        <dbReference type="EMBL" id="GAT95280.1"/>
    </source>
</evidence>